<dbReference type="SUPFAM" id="SSF53448">
    <property type="entry name" value="Nucleotide-diphospho-sugar transferases"/>
    <property type="match status" value="1"/>
</dbReference>
<keyword evidence="4" id="KW-0472">Membrane</keyword>
<dbReference type="Proteomes" id="UP000651333">
    <property type="component" value="Unassembled WGS sequence"/>
</dbReference>
<evidence type="ECO:0000256" key="1">
    <source>
        <dbReference type="ARBA" id="ARBA00006739"/>
    </source>
</evidence>
<comment type="caution">
    <text evidence="6">The sequence shown here is derived from an EMBL/GenBank/DDBJ whole genome shotgun (WGS) entry which is preliminary data.</text>
</comment>
<dbReference type="InterPro" id="IPR029044">
    <property type="entry name" value="Nucleotide-diphossugar_trans"/>
</dbReference>
<dbReference type="PANTHER" id="PTHR43685">
    <property type="entry name" value="GLYCOSYLTRANSFERASE"/>
    <property type="match status" value="1"/>
</dbReference>
<evidence type="ECO:0000259" key="5">
    <source>
        <dbReference type="Pfam" id="PF00535"/>
    </source>
</evidence>
<dbReference type="GO" id="GO:0016757">
    <property type="term" value="F:glycosyltransferase activity"/>
    <property type="evidence" value="ECO:0007669"/>
    <property type="project" value="UniProtKB-KW"/>
</dbReference>
<keyword evidence="4" id="KW-0812">Transmembrane</keyword>
<dbReference type="InterPro" id="IPR001173">
    <property type="entry name" value="Glyco_trans_2-like"/>
</dbReference>
<reference evidence="6" key="1">
    <citation type="submission" date="2019-09" db="EMBL/GenBank/DDBJ databases">
        <title>Comparative genomic analysis of Lactobacillus helveticus.</title>
        <authorList>
            <person name="Zhang H."/>
            <person name="Chen Y."/>
            <person name="Zhong Z."/>
        </authorList>
    </citation>
    <scope>NUCLEOTIDE SEQUENCE</scope>
    <source>
        <strain evidence="6">IMAU30003</strain>
    </source>
</reference>
<comment type="similarity">
    <text evidence="1">Belongs to the glycosyltransferase 2 family.</text>
</comment>
<dbReference type="EMBL" id="WCHB01000052">
    <property type="protein sequence ID" value="NRO35282.1"/>
    <property type="molecule type" value="Genomic_DNA"/>
</dbReference>
<proteinExistence type="inferred from homology"/>
<dbReference type="RefSeq" id="WP_173007234.1">
    <property type="nucleotide sequence ID" value="NZ_WCHB01000052.1"/>
</dbReference>
<dbReference type="Gene3D" id="3.90.550.10">
    <property type="entry name" value="Spore Coat Polysaccharide Biosynthesis Protein SpsA, Chain A"/>
    <property type="match status" value="1"/>
</dbReference>
<evidence type="ECO:0000256" key="4">
    <source>
        <dbReference type="SAM" id="Phobius"/>
    </source>
</evidence>
<sequence length="269" mass="31735">MTKVSVIMSVYNVDNYDVLLASVKSILNQSFKDFEFIICNDGSSNTQTEEYLKIIKNLDSRIKIIGYKKNMGLAYSRNQCIKFCKGKYIAFQDDDDVSAPDRLNEEVNFLDTKREYSFVGTNANVFDKNGIWGEYINSQKPAKKDFLWNSPFLNPSMMFRAQVLKENKGFRVAKKVKRVEDYDLFFRLYAKGYKGYNIQKKLFNYRIEIEKEKNKKYRPMHDRINEARIRMEGYKGLGMPIIGIPFIIKPILIGLIPHKIFYFIRKRQY</sequence>
<organism evidence="6 7">
    <name type="scientific">Lactobacillus helveticus</name>
    <name type="common">Lactobacillus suntoryeus</name>
    <dbReference type="NCBI Taxonomy" id="1587"/>
    <lineage>
        <taxon>Bacteria</taxon>
        <taxon>Bacillati</taxon>
        <taxon>Bacillota</taxon>
        <taxon>Bacilli</taxon>
        <taxon>Lactobacillales</taxon>
        <taxon>Lactobacillaceae</taxon>
        <taxon>Lactobacillus</taxon>
    </lineage>
</organism>
<keyword evidence="3" id="KW-0808">Transferase</keyword>
<dbReference type="AlphaFoldDB" id="A0A9Q5GCW5"/>
<accession>A0A9Q5GCW5</accession>
<evidence type="ECO:0000256" key="2">
    <source>
        <dbReference type="ARBA" id="ARBA00022676"/>
    </source>
</evidence>
<feature type="domain" description="Glycosyltransferase 2-like" evidence="5">
    <location>
        <begin position="5"/>
        <end position="150"/>
    </location>
</feature>
<protein>
    <submittedName>
        <fullName evidence="6">Glycosyltransferase EpsE</fullName>
    </submittedName>
</protein>
<dbReference type="InterPro" id="IPR050834">
    <property type="entry name" value="Glycosyltransf_2"/>
</dbReference>
<keyword evidence="4" id="KW-1133">Transmembrane helix</keyword>
<feature type="transmembrane region" description="Helical" evidence="4">
    <location>
        <begin position="237"/>
        <end position="257"/>
    </location>
</feature>
<dbReference type="Pfam" id="PF00535">
    <property type="entry name" value="Glycos_transf_2"/>
    <property type="match status" value="1"/>
</dbReference>
<evidence type="ECO:0000256" key="3">
    <source>
        <dbReference type="ARBA" id="ARBA00022679"/>
    </source>
</evidence>
<keyword evidence="2" id="KW-0328">Glycosyltransferase</keyword>
<name>A0A9Q5GCW5_LACHE</name>
<gene>
    <name evidence="6" type="ORF">IMAU30003_01532</name>
</gene>
<evidence type="ECO:0000313" key="7">
    <source>
        <dbReference type="Proteomes" id="UP000651333"/>
    </source>
</evidence>
<evidence type="ECO:0000313" key="6">
    <source>
        <dbReference type="EMBL" id="NRO35282.1"/>
    </source>
</evidence>
<dbReference type="PANTHER" id="PTHR43685:SF5">
    <property type="entry name" value="GLYCOSYLTRANSFERASE EPSE-RELATED"/>
    <property type="match status" value="1"/>
</dbReference>